<comment type="caution">
    <text evidence="3">The sequence shown here is derived from an EMBL/GenBank/DDBJ whole genome shotgun (WGS) entry which is preliminary data.</text>
</comment>
<dbReference type="Gene3D" id="3.40.50.1580">
    <property type="entry name" value="Nucleoside phosphorylase domain"/>
    <property type="match status" value="1"/>
</dbReference>
<feature type="domain" description="Nucleoside phosphorylase" evidence="2">
    <location>
        <begin position="428"/>
        <end position="621"/>
    </location>
</feature>
<feature type="transmembrane region" description="Helical" evidence="1">
    <location>
        <begin position="127"/>
        <end position="153"/>
    </location>
</feature>
<gene>
    <name evidence="3" type="ORF">J2S43_005637</name>
</gene>
<accession>A0ABT9N0A5</accession>
<evidence type="ECO:0000313" key="4">
    <source>
        <dbReference type="Proteomes" id="UP001240984"/>
    </source>
</evidence>
<evidence type="ECO:0000259" key="2">
    <source>
        <dbReference type="Pfam" id="PF01048"/>
    </source>
</evidence>
<sequence>MISAGGPGFAECRAAAAAVHAAELGPSAERAARPRGALGLFRARGPLAIGLYVAERERRLVWLGPDSFATLEPPIGQGWPIAAGGIRLLLLRVVDRQWELLCFVVPPLSAMALAVPVVFLAGAVPAIVLVLLGVVYIAGCMLGGIVTMTASIVRTVTGRSTPAEVLAPKQWSVRLCHETDPARAGLLLREISERLRELLIQRTEQVSAQVGTQPEDVPVTETAVLLPGGATTTAMRAALLRQRRVSLPFGEDADLVTLEPYDQVPEPPLRTFNTGGFVFWYAGGCAAVILMLARLVAGWERDACGDECAGRPIRYADALHWLVWQLVARDPEGLRPATFSATVLGYLMTVLAVTGILVIGVAVSQGWQALRRLNRRFDDHAGRVGGRTKILLVVAREDEQKATLRVARDRHGLVPEPGTRNGHAVLDLGTLGGADVMLLTAIGGDHSPSSVAVAGREVVRAWRPDLLILVGKCCGLKPDRQRLADIVVCTQARNDDHQEVSADGDGLRLRERAGRADASPEALGAFVTATDGWTGAEVHFGPMVGSGKLHRAARSTDDLRSRHRDAEGADMEVHVLAGVVSGSRTGWAAVRGISDWGDENRNDSNRDAASANAAEFVLHAIAARRLTVPGRPH</sequence>
<dbReference type="InterPro" id="IPR035994">
    <property type="entry name" value="Nucleoside_phosphorylase_sf"/>
</dbReference>
<dbReference type="InterPro" id="IPR000845">
    <property type="entry name" value="Nucleoside_phosphorylase_d"/>
</dbReference>
<dbReference type="RefSeq" id="WP_306834233.1">
    <property type="nucleotide sequence ID" value="NZ_JAUSRA010000001.1"/>
</dbReference>
<feature type="transmembrane region" description="Helical" evidence="1">
    <location>
        <begin position="343"/>
        <end position="367"/>
    </location>
</feature>
<protein>
    <submittedName>
        <fullName evidence="3">Nucleoside phosphorylase</fullName>
    </submittedName>
</protein>
<keyword evidence="4" id="KW-1185">Reference proteome</keyword>
<reference evidence="3 4" key="1">
    <citation type="submission" date="2023-07" db="EMBL/GenBank/DDBJ databases">
        <title>Sequencing the genomes of 1000 actinobacteria strains.</title>
        <authorList>
            <person name="Klenk H.-P."/>
        </authorList>
    </citation>
    <scope>NUCLEOTIDE SEQUENCE [LARGE SCALE GENOMIC DNA]</scope>
    <source>
        <strain evidence="3 4">DSM 44710</strain>
    </source>
</reference>
<evidence type="ECO:0000313" key="3">
    <source>
        <dbReference type="EMBL" id="MDP9797125.1"/>
    </source>
</evidence>
<feature type="transmembrane region" description="Helical" evidence="1">
    <location>
        <begin position="100"/>
        <end position="121"/>
    </location>
</feature>
<evidence type="ECO:0000256" key="1">
    <source>
        <dbReference type="SAM" id="Phobius"/>
    </source>
</evidence>
<proteinExistence type="predicted"/>
<organism evidence="3 4">
    <name type="scientific">Catenuloplanes nepalensis</name>
    <dbReference type="NCBI Taxonomy" id="587533"/>
    <lineage>
        <taxon>Bacteria</taxon>
        <taxon>Bacillati</taxon>
        <taxon>Actinomycetota</taxon>
        <taxon>Actinomycetes</taxon>
        <taxon>Micromonosporales</taxon>
        <taxon>Micromonosporaceae</taxon>
        <taxon>Catenuloplanes</taxon>
    </lineage>
</organism>
<dbReference type="Pfam" id="PF01048">
    <property type="entry name" value="PNP_UDP_1"/>
    <property type="match status" value="1"/>
</dbReference>
<keyword evidence="1" id="KW-1133">Transmembrane helix</keyword>
<dbReference type="PANTHER" id="PTHR46832">
    <property type="entry name" value="5'-METHYLTHIOADENOSINE/S-ADENOSYLHOMOCYSTEINE NUCLEOSIDASE"/>
    <property type="match status" value="1"/>
</dbReference>
<dbReference type="Proteomes" id="UP001240984">
    <property type="component" value="Unassembled WGS sequence"/>
</dbReference>
<feature type="transmembrane region" description="Helical" evidence="1">
    <location>
        <begin position="278"/>
        <end position="297"/>
    </location>
</feature>
<keyword evidence="1" id="KW-0812">Transmembrane</keyword>
<dbReference type="PANTHER" id="PTHR46832:SF1">
    <property type="entry name" value="5'-METHYLTHIOADENOSINE_S-ADENOSYLHOMOCYSTEINE NUCLEOSIDASE"/>
    <property type="match status" value="1"/>
</dbReference>
<name>A0ABT9N0A5_9ACTN</name>
<dbReference type="SUPFAM" id="SSF53167">
    <property type="entry name" value="Purine and uridine phosphorylases"/>
    <property type="match status" value="1"/>
</dbReference>
<keyword evidence="1" id="KW-0472">Membrane</keyword>
<dbReference type="EMBL" id="JAUSRA010000001">
    <property type="protein sequence ID" value="MDP9797125.1"/>
    <property type="molecule type" value="Genomic_DNA"/>
</dbReference>